<comment type="similarity">
    <text evidence="1">Belongs to the peptidase S33 family.</text>
</comment>
<keyword evidence="4" id="KW-0645">Protease</keyword>
<name>A0A1R4B5Y0_9VIBR</name>
<dbReference type="SUPFAM" id="SSF53474">
    <property type="entry name" value="alpha/beta-Hydrolases"/>
    <property type="match status" value="1"/>
</dbReference>
<dbReference type="InterPro" id="IPR002410">
    <property type="entry name" value="Peptidase_S33"/>
</dbReference>
<dbReference type="Gene3D" id="3.40.50.1820">
    <property type="entry name" value="alpha/beta hydrolase"/>
    <property type="match status" value="1"/>
</dbReference>
<proteinExistence type="inferred from homology"/>
<keyword evidence="4" id="KW-0031">Aminopeptidase</keyword>
<evidence type="ECO:0000256" key="1">
    <source>
        <dbReference type="ARBA" id="ARBA00010088"/>
    </source>
</evidence>
<dbReference type="InterPro" id="IPR029058">
    <property type="entry name" value="AB_hydrolase_fold"/>
</dbReference>
<evidence type="ECO:0000259" key="3">
    <source>
        <dbReference type="Pfam" id="PF00561"/>
    </source>
</evidence>
<organism evidence="4 5">
    <name type="scientific">Vibrio palustris</name>
    <dbReference type="NCBI Taxonomy" id="1918946"/>
    <lineage>
        <taxon>Bacteria</taxon>
        <taxon>Pseudomonadati</taxon>
        <taxon>Pseudomonadota</taxon>
        <taxon>Gammaproteobacteria</taxon>
        <taxon>Vibrionales</taxon>
        <taxon>Vibrionaceae</taxon>
        <taxon>Vibrio</taxon>
    </lineage>
</organism>
<dbReference type="PANTHER" id="PTHR43248:SF2">
    <property type="entry name" value="PROLYL AMINOPEPTIDASE"/>
    <property type="match status" value="1"/>
</dbReference>
<dbReference type="Pfam" id="PF00561">
    <property type="entry name" value="Abhydrolase_1"/>
    <property type="match status" value="1"/>
</dbReference>
<sequence length="436" mass="50086">MTTDSFVNDGIRYTGYYFSLPLDYQAPKHGTVQVFARAVEFAAETESNKPWLVFFQGGPGFPSPRMDANQGWMKRALQQFRILLLDQRGTGLSTPITHETLSPLTSEQQATYLSHFRADNIVRDAESIRQQWGVKQWAILGQSFGGFCSLTYLSMFPDSLLRSYITGGVPSIYRDADDVYRATYKNTQRKNQAFFQRFPQAQRLCQKIADHLLSNAVYLPNGQRFTVEQFQQIGICFGVSDSFLPTYYMLESAFVTIDEQPVLSYAFLNHMLMAQAYQPNPIYAILHESIYCQHTASRWSAHRIRDEYPQFHYQPGQQFLFTGEMVYPWMFEQYACLQPLQKAAEQLAKKTDWPSLYSEEVLKRNRVPVSCAVYADDMFVDMELTKETLDVMANAKAWITNEYEHNGLRADGERVLETLINLGEQTAAELGQTLLK</sequence>
<dbReference type="STRING" id="1918946.VPAL9027_02310"/>
<dbReference type="InterPro" id="IPR000073">
    <property type="entry name" value="AB_hydrolase_1"/>
</dbReference>
<dbReference type="PRINTS" id="PR00793">
    <property type="entry name" value="PROAMNOPTASE"/>
</dbReference>
<accession>A0A1R4B5Y0</accession>
<feature type="domain" description="AB hydrolase-1" evidence="3">
    <location>
        <begin position="50"/>
        <end position="262"/>
    </location>
</feature>
<dbReference type="RefSeq" id="WP_077314698.1">
    <property type="nucleotide sequence ID" value="NZ_AP024888.1"/>
</dbReference>
<evidence type="ECO:0000313" key="4">
    <source>
        <dbReference type="EMBL" id="SJL84328.1"/>
    </source>
</evidence>
<dbReference type="OrthoDB" id="9796770at2"/>
<dbReference type="GO" id="GO:0004177">
    <property type="term" value="F:aminopeptidase activity"/>
    <property type="evidence" value="ECO:0007669"/>
    <property type="project" value="UniProtKB-KW"/>
</dbReference>
<dbReference type="PANTHER" id="PTHR43248">
    <property type="entry name" value="2-SUCCINYL-6-HYDROXY-2,4-CYCLOHEXADIENE-1-CARBOXYLATE SYNTHASE"/>
    <property type="match status" value="1"/>
</dbReference>
<dbReference type="InterPro" id="IPR051601">
    <property type="entry name" value="Serine_prot/Carboxylest_S33"/>
</dbReference>
<dbReference type="EC" id="3.4.11.5" evidence="4"/>
<dbReference type="AlphaFoldDB" id="A0A1R4B5Y0"/>
<dbReference type="EMBL" id="FUFT01000005">
    <property type="protein sequence ID" value="SJL84328.1"/>
    <property type="molecule type" value="Genomic_DNA"/>
</dbReference>
<keyword evidence="5" id="KW-1185">Reference proteome</keyword>
<evidence type="ECO:0000313" key="5">
    <source>
        <dbReference type="Proteomes" id="UP000189475"/>
    </source>
</evidence>
<protein>
    <submittedName>
        <fullName evidence="4">Proline iminopeptidase</fullName>
        <ecNumber evidence="4">3.4.11.5</ecNumber>
    </submittedName>
</protein>
<dbReference type="Proteomes" id="UP000189475">
    <property type="component" value="Unassembled WGS sequence"/>
</dbReference>
<keyword evidence="2 4" id="KW-0378">Hydrolase</keyword>
<dbReference type="GO" id="GO:0006508">
    <property type="term" value="P:proteolysis"/>
    <property type="evidence" value="ECO:0007669"/>
    <property type="project" value="InterPro"/>
</dbReference>
<gene>
    <name evidence="4" type="primary">pip</name>
    <name evidence="4" type="ORF">VPAL9027_02310</name>
</gene>
<reference evidence="4 5" key="1">
    <citation type="submission" date="2017-02" db="EMBL/GenBank/DDBJ databases">
        <authorList>
            <person name="Peterson S.W."/>
        </authorList>
    </citation>
    <scope>NUCLEOTIDE SEQUENCE [LARGE SCALE GENOMIC DNA]</scope>
    <source>
        <strain evidence="4 5">CECT 9027</strain>
    </source>
</reference>
<evidence type="ECO:0000256" key="2">
    <source>
        <dbReference type="ARBA" id="ARBA00022801"/>
    </source>
</evidence>